<dbReference type="InterPro" id="IPR008949">
    <property type="entry name" value="Isoprenoid_synthase_dom_sf"/>
</dbReference>
<dbReference type="InterPro" id="IPR000092">
    <property type="entry name" value="Polyprenyl_synt"/>
</dbReference>
<dbReference type="EMBL" id="VUJW01000001">
    <property type="protein sequence ID" value="KAA1428980.1"/>
    <property type="molecule type" value="Genomic_DNA"/>
</dbReference>
<dbReference type="PANTHER" id="PTHR12001:SF85">
    <property type="entry name" value="SHORT CHAIN ISOPRENYL DIPHOSPHATE SYNTHASE"/>
    <property type="match status" value="1"/>
</dbReference>
<keyword evidence="8" id="KW-1185">Reference proteome</keyword>
<gene>
    <name evidence="7" type="ORF">F0U47_01865</name>
</gene>
<dbReference type="Pfam" id="PF00348">
    <property type="entry name" value="polyprenyl_synt"/>
    <property type="match status" value="1"/>
</dbReference>
<dbReference type="SFLD" id="SFLDS00005">
    <property type="entry name" value="Isoprenoid_Synthase_Type_I"/>
    <property type="match status" value="1"/>
</dbReference>
<dbReference type="Proteomes" id="UP000324351">
    <property type="component" value="Unassembled WGS sequence"/>
</dbReference>
<dbReference type="Gene3D" id="1.10.600.10">
    <property type="entry name" value="Farnesyl Diphosphate Synthase"/>
    <property type="match status" value="1"/>
</dbReference>
<dbReference type="GO" id="GO:0008299">
    <property type="term" value="P:isoprenoid biosynthetic process"/>
    <property type="evidence" value="ECO:0007669"/>
    <property type="project" value="InterPro"/>
</dbReference>
<dbReference type="PROSITE" id="PS00444">
    <property type="entry name" value="POLYPRENYL_SYNTHASE_2"/>
    <property type="match status" value="1"/>
</dbReference>
<evidence type="ECO:0000256" key="1">
    <source>
        <dbReference type="ARBA" id="ARBA00001946"/>
    </source>
</evidence>
<evidence type="ECO:0000256" key="6">
    <source>
        <dbReference type="RuleBase" id="RU004466"/>
    </source>
</evidence>
<organism evidence="7 8">
    <name type="scientific">Nocardioides antri</name>
    <dbReference type="NCBI Taxonomy" id="2607659"/>
    <lineage>
        <taxon>Bacteria</taxon>
        <taxon>Bacillati</taxon>
        <taxon>Actinomycetota</taxon>
        <taxon>Actinomycetes</taxon>
        <taxon>Propionibacteriales</taxon>
        <taxon>Nocardioidaceae</taxon>
        <taxon>Nocardioides</taxon>
    </lineage>
</organism>
<evidence type="ECO:0000256" key="4">
    <source>
        <dbReference type="ARBA" id="ARBA00022723"/>
    </source>
</evidence>
<comment type="similarity">
    <text evidence="2 6">Belongs to the FPP/GGPP synthase family.</text>
</comment>
<keyword evidence="4" id="KW-0479">Metal-binding</keyword>
<sequence>MPGSLGARPVPGPIDTNLGALSRVVAVTGQAWDQDDQERFRDELQATIDDFLDEQAERLAPLGDDASRLVAEGRASVTGGKRFRAAFCAWGFRAAAREEHDERAVLRAAASLELLHASALVHDDLMDASDTRRGRPATHRGFAVLHGEQSWPGDPDQYGAAAAILLGDLLLSWSDELLRRCGLPWDRVGPALDVLDLCRSEVIAGQFLDVSVQARGRATVADAMTVLRYKSAKYSIERPLHVGAALAGAGPETLAALTAFGLPLGEAFQLRDDLLGVFGDPATTGKPAGDDLVEGKRTVLVALALDSAPAADAERLDAALGTALDEREVAELRGIIDRSGAHAQVETMIDDLAKQAVSALADAREAVGLDPHACAVLEGLAASATRRVL</sequence>
<evidence type="ECO:0000313" key="7">
    <source>
        <dbReference type="EMBL" id="KAA1428980.1"/>
    </source>
</evidence>
<name>A0A5B1MBB8_9ACTN</name>
<dbReference type="AlphaFoldDB" id="A0A5B1MBB8"/>
<keyword evidence="5" id="KW-0460">Magnesium</keyword>
<dbReference type="PANTHER" id="PTHR12001">
    <property type="entry name" value="GERANYLGERANYL PYROPHOSPHATE SYNTHASE"/>
    <property type="match status" value="1"/>
</dbReference>
<evidence type="ECO:0000256" key="5">
    <source>
        <dbReference type="ARBA" id="ARBA00022842"/>
    </source>
</evidence>
<dbReference type="InterPro" id="IPR033749">
    <property type="entry name" value="Polyprenyl_synt_CS"/>
</dbReference>
<evidence type="ECO:0000256" key="2">
    <source>
        <dbReference type="ARBA" id="ARBA00006706"/>
    </source>
</evidence>
<comment type="cofactor">
    <cofactor evidence="1">
        <name>Mg(2+)</name>
        <dbReference type="ChEBI" id="CHEBI:18420"/>
    </cofactor>
</comment>
<evidence type="ECO:0000256" key="3">
    <source>
        <dbReference type="ARBA" id="ARBA00022679"/>
    </source>
</evidence>
<keyword evidence="3 6" id="KW-0808">Transferase</keyword>
<reference evidence="7 8" key="1">
    <citation type="submission" date="2019-09" db="EMBL/GenBank/DDBJ databases">
        <title>Nocardioides panacisoli sp. nov., isolated from the soil of a ginseng field.</title>
        <authorList>
            <person name="Cho C."/>
        </authorList>
    </citation>
    <scope>NUCLEOTIDE SEQUENCE [LARGE SCALE GENOMIC DNA]</scope>
    <source>
        <strain evidence="7 8">BN140041</strain>
    </source>
</reference>
<protein>
    <submittedName>
        <fullName evidence="7">Polyprenyl synthetase family protein</fullName>
    </submittedName>
</protein>
<dbReference type="SFLD" id="SFLDG01017">
    <property type="entry name" value="Polyprenyl_Transferase_Like"/>
    <property type="match status" value="1"/>
</dbReference>
<dbReference type="GO" id="GO:0046872">
    <property type="term" value="F:metal ion binding"/>
    <property type="evidence" value="ECO:0007669"/>
    <property type="project" value="UniProtKB-KW"/>
</dbReference>
<comment type="caution">
    <text evidence="7">The sequence shown here is derived from an EMBL/GenBank/DDBJ whole genome shotgun (WGS) entry which is preliminary data.</text>
</comment>
<evidence type="ECO:0000313" key="8">
    <source>
        <dbReference type="Proteomes" id="UP000324351"/>
    </source>
</evidence>
<proteinExistence type="inferred from homology"/>
<accession>A0A5B1MBB8</accession>
<dbReference type="PROSITE" id="PS00723">
    <property type="entry name" value="POLYPRENYL_SYNTHASE_1"/>
    <property type="match status" value="1"/>
</dbReference>
<dbReference type="SUPFAM" id="SSF48576">
    <property type="entry name" value="Terpenoid synthases"/>
    <property type="match status" value="1"/>
</dbReference>
<reference evidence="7 8" key="2">
    <citation type="submission" date="2019-09" db="EMBL/GenBank/DDBJ databases">
        <authorList>
            <person name="Jin C."/>
        </authorList>
    </citation>
    <scope>NUCLEOTIDE SEQUENCE [LARGE SCALE GENOMIC DNA]</scope>
    <source>
        <strain evidence="7 8">BN140041</strain>
    </source>
</reference>
<dbReference type="GO" id="GO:0004659">
    <property type="term" value="F:prenyltransferase activity"/>
    <property type="evidence" value="ECO:0007669"/>
    <property type="project" value="InterPro"/>
</dbReference>
<dbReference type="CDD" id="cd00685">
    <property type="entry name" value="Trans_IPPS_HT"/>
    <property type="match status" value="1"/>
</dbReference>